<comment type="caution">
    <text evidence="5">The sequence shown here is derived from an EMBL/GenBank/DDBJ whole genome shotgun (WGS) entry which is preliminary data.</text>
</comment>
<dbReference type="PANTHER" id="PTHR43308">
    <property type="entry name" value="OUTER MEMBRANE PROTEIN ALPHA-RELATED"/>
    <property type="match status" value="1"/>
</dbReference>
<feature type="signal peptide" evidence="1">
    <location>
        <begin position="1"/>
        <end position="28"/>
    </location>
</feature>
<dbReference type="NCBIfam" id="NF033921">
    <property type="entry name" value="por_somb"/>
    <property type="match status" value="1"/>
</dbReference>
<dbReference type="EMBL" id="MRCE01000005">
    <property type="protein sequence ID" value="OKH39490.1"/>
    <property type="molecule type" value="Genomic_DNA"/>
</dbReference>
<dbReference type="OrthoDB" id="580845at2"/>
<dbReference type="GO" id="GO:0015288">
    <property type="term" value="F:porin activity"/>
    <property type="evidence" value="ECO:0007669"/>
    <property type="project" value="InterPro"/>
</dbReference>
<evidence type="ECO:0000313" key="6">
    <source>
        <dbReference type="Proteomes" id="UP000185860"/>
    </source>
</evidence>
<keyword evidence="1" id="KW-0732">Signal</keyword>
<keyword evidence="2" id="KW-0175">Coiled coil</keyword>
<dbReference type="PANTHER" id="PTHR43308:SF1">
    <property type="entry name" value="OUTER MEMBRANE PROTEIN ALPHA"/>
    <property type="match status" value="1"/>
</dbReference>
<evidence type="ECO:0000256" key="3">
    <source>
        <dbReference type="SAM" id="MobiDB-lite"/>
    </source>
</evidence>
<dbReference type="Proteomes" id="UP000185860">
    <property type="component" value="Unassembled WGS sequence"/>
</dbReference>
<feature type="domain" description="SLH" evidence="4">
    <location>
        <begin position="112"/>
        <end position="176"/>
    </location>
</feature>
<dbReference type="InterPro" id="IPR007049">
    <property type="entry name" value="Carb-sel_porin_OprB"/>
</dbReference>
<dbReference type="GO" id="GO:0016020">
    <property type="term" value="C:membrane"/>
    <property type="evidence" value="ECO:0007669"/>
    <property type="project" value="InterPro"/>
</dbReference>
<dbReference type="Pfam" id="PF00395">
    <property type="entry name" value="SLH"/>
    <property type="match status" value="1"/>
</dbReference>
<proteinExistence type="inferred from homology"/>
<feature type="chain" id="PRO_5011835229" description="SLH domain-containing protein" evidence="1">
    <location>
        <begin position="29"/>
        <end position="662"/>
    </location>
</feature>
<protein>
    <recommendedName>
        <fullName evidence="4">SLH domain-containing protein</fullName>
    </recommendedName>
</protein>
<dbReference type="STRING" id="454136.NIES2119_07100"/>
<feature type="region of interest" description="Disordered" evidence="3">
    <location>
        <begin position="50"/>
        <end position="74"/>
    </location>
</feature>
<feature type="compositionally biased region" description="Polar residues" evidence="3">
    <location>
        <begin position="54"/>
        <end position="74"/>
    </location>
</feature>
<comment type="similarity">
    <text evidence="1">Belongs to the OprB family.</text>
</comment>
<evidence type="ECO:0000313" key="5">
    <source>
        <dbReference type="EMBL" id="OKH39490.1"/>
    </source>
</evidence>
<organism evidence="5 6">
    <name type="scientific">[Phormidium ambiguum] IAM M-71</name>
    <dbReference type="NCBI Taxonomy" id="454136"/>
    <lineage>
        <taxon>Bacteria</taxon>
        <taxon>Bacillati</taxon>
        <taxon>Cyanobacteriota</taxon>
        <taxon>Cyanophyceae</taxon>
        <taxon>Oscillatoriophycideae</taxon>
        <taxon>Aerosakkonematales</taxon>
        <taxon>Aerosakkonemataceae</taxon>
        <taxon>Floridanema</taxon>
    </lineage>
</organism>
<sequence>MSKILWKSLLFSPAILGATLVFGPSAIATETNPGTDLATEFATINPEQQPEVATKNTTSGNQLKSLDKAQSPNQVSVTVKENTVAQAVPSSSIDEIIRYSRENNRTSGQVTSVSQLRDVDPTSWAFQALQSLVERYGCIEGYPDRTFRGNRALTRYEFAAGLNSCLDRIQELIAALPQGIGKEDLAALQRLQEEFAAELATLRGRVDALEARVTKVEAQQFSTTTKLKGEAIFAIADVWGGQRGRVAYRERGVIRDNPAPRDRWDVEDRNNTVFQDRVRLEFQTSFTGRDVLHTRISAGNAQRWNSLPYTPQFNGGFGSDFVTPRTSEGTLQYFVGSTGDNSVVLDWLAYETAFLGGSKLYLAATGGIHSDYVDVKNPYFFDGDGGNGSISAFAQSNPIYRIGGGSGGAISFGLGGLGSFLKGTSITGGYFAGGSGFLSTSGNAPGSANSPFDKNGLFNGNYSALGQLDLNFCDTFNLALTYVHAYHTTGSDIFSAGGSLAGQAGGSGIVGTGIANLPSSLLFGTGRGATPVVTNSYGVSGNLRLSKYFSISAWGMYTDATLIRRGSADIWSYGLGIAVPNLGKPGNLLGLFAGVEPYVTGVSAGPRSAFSRDMPWHIEGFYKFQLTDNISLTPGVIWLMAPEQNKNNDDIFIGTLRTTFSF</sequence>
<dbReference type="InterPro" id="IPR051465">
    <property type="entry name" value="Cell_Envelope_Struct_Comp"/>
</dbReference>
<dbReference type="RefSeq" id="WP_073592746.1">
    <property type="nucleotide sequence ID" value="NZ_MRCE01000005.1"/>
</dbReference>
<gene>
    <name evidence="5" type="ORF">NIES2119_07100</name>
</gene>
<dbReference type="GO" id="GO:0008643">
    <property type="term" value="P:carbohydrate transport"/>
    <property type="evidence" value="ECO:0007669"/>
    <property type="project" value="InterPro"/>
</dbReference>
<evidence type="ECO:0000259" key="4">
    <source>
        <dbReference type="PROSITE" id="PS51272"/>
    </source>
</evidence>
<reference evidence="5 6" key="1">
    <citation type="submission" date="2016-11" db="EMBL/GenBank/DDBJ databases">
        <title>Draft Genome Sequences of Nine Cyanobacterial Strains from Diverse Habitats.</title>
        <authorList>
            <person name="Zhu T."/>
            <person name="Hou S."/>
            <person name="Lu X."/>
            <person name="Hess W.R."/>
        </authorList>
    </citation>
    <scope>NUCLEOTIDE SEQUENCE [LARGE SCALE GENOMIC DNA]</scope>
    <source>
        <strain evidence="5 6">IAM M-71</strain>
    </source>
</reference>
<name>A0A1U7IPZ4_9CYAN</name>
<feature type="coiled-coil region" evidence="2">
    <location>
        <begin position="192"/>
        <end position="219"/>
    </location>
</feature>
<dbReference type="Pfam" id="PF04966">
    <property type="entry name" value="OprB"/>
    <property type="match status" value="1"/>
</dbReference>
<dbReference type="InterPro" id="IPR047684">
    <property type="entry name" value="Por_som-like"/>
</dbReference>
<dbReference type="PROSITE" id="PS51272">
    <property type="entry name" value="SLH"/>
    <property type="match status" value="1"/>
</dbReference>
<accession>A0A1U7IPZ4</accession>
<evidence type="ECO:0000256" key="2">
    <source>
        <dbReference type="SAM" id="Coils"/>
    </source>
</evidence>
<dbReference type="AlphaFoldDB" id="A0A1U7IPZ4"/>
<evidence type="ECO:0000256" key="1">
    <source>
        <dbReference type="RuleBase" id="RU363072"/>
    </source>
</evidence>
<dbReference type="InterPro" id="IPR001119">
    <property type="entry name" value="SLH_dom"/>
</dbReference>